<feature type="region of interest" description="Disordered" evidence="4">
    <location>
        <begin position="166"/>
        <end position="195"/>
    </location>
</feature>
<dbReference type="RefSeq" id="WP_175232289.1">
    <property type="nucleotide sequence ID" value="NZ_CADIKH010000061.1"/>
</dbReference>
<gene>
    <name evidence="6" type="primary">tcrY</name>
    <name evidence="6" type="ORF">LMG29542_06921</name>
</gene>
<evidence type="ECO:0000256" key="4">
    <source>
        <dbReference type="SAM" id="MobiDB-lite"/>
    </source>
</evidence>
<keyword evidence="3" id="KW-0597">Phosphoprotein</keyword>
<comment type="catalytic activity">
    <reaction evidence="1">
        <text>ATP + protein L-histidine = ADP + protein N-phospho-L-histidine.</text>
        <dbReference type="EC" id="2.7.13.3"/>
    </reaction>
</comment>
<dbReference type="PROSITE" id="PS50109">
    <property type="entry name" value="HIS_KIN"/>
    <property type="match status" value="1"/>
</dbReference>
<evidence type="ECO:0000256" key="1">
    <source>
        <dbReference type="ARBA" id="ARBA00000085"/>
    </source>
</evidence>
<dbReference type="CDD" id="cd00075">
    <property type="entry name" value="HATPase"/>
    <property type="match status" value="1"/>
</dbReference>
<dbReference type="InterPro" id="IPR003594">
    <property type="entry name" value="HATPase_dom"/>
</dbReference>
<dbReference type="InterPro" id="IPR005467">
    <property type="entry name" value="His_kinase_dom"/>
</dbReference>
<evidence type="ECO:0000256" key="3">
    <source>
        <dbReference type="ARBA" id="ARBA00022553"/>
    </source>
</evidence>
<dbReference type="PRINTS" id="PR00344">
    <property type="entry name" value="BCTRLSENSOR"/>
</dbReference>
<evidence type="ECO:0000259" key="5">
    <source>
        <dbReference type="PROSITE" id="PS50109"/>
    </source>
</evidence>
<sequence>MVDTIERQIDGIARLAENLMDATRIGRGSLRMCKGEVDLIDCLSDPLDATAAATAARRQTFTVQIPDQPLRIECDSVRLAQAVNNLLHNAVKYTPPGGHIHFSAYVDRTHLVLRMSDDGLGISAALLPHVFDLFAQSGRTMAASSGGLGIGLAVVSAIAHAHGGTVSASSAGPGSGSEFRLRPPVIAAQRASDRT</sequence>
<keyword evidence="7" id="KW-1185">Reference proteome</keyword>
<keyword evidence="6" id="KW-0418">Kinase</keyword>
<dbReference type="AlphaFoldDB" id="A0A6J5F1C5"/>
<dbReference type="Pfam" id="PF02518">
    <property type="entry name" value="HATPase_c"/>
    <property type="match status" value="1"/>
</dbReference>
<dbReference type="InterPro" id="IPR004358">
    <property type="entry name" value="Sig_transdc_His_kin-like_C"/>
</dbReference>
<dbReference type="Proteomes" id="UP000494363">
    <property type="component" value="Unassembled WGS sequence"/>
</dbReference>
<name>A0A6J5F1C5_9BURK</name>
<dbReference type="EC" id="2.7.13.3" evidence="2"/>
<dbReference type="PANTHER" id="PTHR43547:SF2">
    <property type="entry name" value="HYBRID SIGNAL TRANSDUCTION HISTIDINE KINASE C"/>
    <property type="match status" value="1"/>
</dbReference>
<evidence type="ECO:0000313" key="6">
    <source>
        <dbReference type="EMBL" id="CAB3772608.1"/>
    </source>
</evidence>
<dbReference type="SMART" id="SM00387">
    <property type="entry name" value="HATPase_c"/>
    <property type="match status" value="1"/>
</dbReference>
<keyword evidence="6" id="KW-0808">Transferase</keyword>
<organism evidence="6 7">
    <name type="scientific">Paraburkholderia humisilvae</name>
    <dbReference type="NCBI Taxonomy" id="627669"/>
    <lineage>
        <taxon>Bacteria</taxon>
        <taxon>Pseudomonadati</taxon>
        <taxon>Pseudomonadota</taxon>
        <taxon>Betaproteobacteria</taxon>
        <taxon>Burkholderiales</taxon>
        <taxon>Burkholderiaceae</taxon>
        <taxon>Paraburkholderia</taxon>
    </lineage>
</organism>
<dbReference type="InterPro" id="IPR036890">
    <property type="entry name" value="HATPase_C_sf"/>
</dbReference>
<accession>A0A6J5F1C5</accession>
<protein>
    <recommendedName>
        <fullName evidence="2">histidine kinase</fullName>
        <ecNumber evidence="2">2.7.13.3</ecNumber>
    </recommendedName>
</protein>
<dbReference type="Gene3D" id="3.30.565.10">
    <property type="entry name" value="Histidine kinase-like ATPase, C-terminal domain"/>
    <property type="match status" value="1"/>
</dbReference>
<feature type="domain" description="Histidine kinase" evidence="5">
    <location>
        <begin position="1"/>
        <end position="187"/>
    </location>
</feature>
<evidence type="ECO:0000313" key="7">
    <source>
        <dbReference type="Proteomes" id="UP000494363"/>
    </source>
</evidence>
<dbReference type="SUPFAM" id="SSF55874">
    <property type="entry name" value="ATPase domain of HSP90 chaperone/DNA topoisomerase II/histidine kinase"/>
    <property type="match status" value="1"/>
</dbReference>
<reference evidence="6 7" key="1">
    <citation type="submission" date="2020-04" db="EMBL/GenBank/DDBJ databases">
        <authorList>
            <person name="De Canck E."/>
        </authorList>
    </citation>
    <scope>NUCLEOTIDE SEQUENCE [LARGE SCALE GENOMIC DNA]</scope>
    <source>
        <strain evidence="6 7">LMG 29542</strain>
    </source>
</reference>
<dbReference type="GO" id="GO:0000155">
    <property type="term" value="F:phosphorelay sensor kinase activity"/>
    <property type="evidence" value="ECO:0007669"/>
    <property type="project" value="TreeGrafter"/>
</dbReference>
<dbReference type="PANTHER" id="PTHR43547">
    <property type="entry name" value="TWO-COMPONENT HISTIDINE KINASE"/>
    <property type="match status" value="1"/>
</dbReference>
<evidence type="ECO:0000256" key="2">
    <source>
        <dbReference type="ARBA" id="ARBA00012438"/>
    </source>
</evidence>
<proteinExistence type="predicted"/>
<dbReference type="EMBL" id="CADIKH010000061">
    <property type="protein sequence ID" value="CAB3772608.1"/>
    <property type="molecule type" value="Genomic_DNA"/>
</dbReference>